<dbReference type="InterPro" id="IPR013154">
    <property type="entry name" value="ADH-like_N"/>
</dbReference>
<evidence type="ECO:0000259" key="2">
    <source>
        <dbReference type="SMART" id="SM00829"/>
    </source>
</evidence>
<evidence type="ECO:0000313" key="4">
    <source>
        <dbReference type="Proteomes" id="UP000766629"/>
    </source>
</evidence>
<dbReference type="InterPro" id="IPR013149">
    <property type="entry name" value="ADH-like_C"/>
</dbReference>
<dbReference type="CDD" id="cd08274">
    <property type="entry name" value="MDR9"/>
    <property type="match status" value="1"/>
</dbReference>
<dbReference type="Pfam" id="PF08240">
    <property type="entry name" value="ADH_N"/>
    <property type="match status" value="1"/>
</dbReference>
<dbReference type="EMBL" id="JAHVJA010000012">
    <property type="protein sequence ID" value="MBY6141647.1"/>
    <property type="molecule type" value="Genomic_DNA"/>
</dbReference>
<dbReference type="Proteomes" id="UP000766629">
    <property type="component" value="Unassembled WGS sequence"/>
</dbReference>
<dbReference type="SUPFAM" id="SSF51735">
    <property type="entry name" value="NAD(P)-binding Rossmann-fold domains"/>
    <property type="match status" value="1"/>
</dbReference>
<evidence type="ECO:0000256" key="1">
    <source>
        <dbReference type="ARBA" id="ARBA00022857"/>
    </source>
</evidence>
<dbReference type="Pfam" id="PF00107">
    <property type="entry name" value="ADH_zinc_N"/>
    <property type="match status" value="1"/>
</dbReference>
<evidence type="ECO:0000313" key="3">
    <source>
        <dbReference type="EMBL" id="MBY6141647.1"/>
    </source>
</evidence>
<dbReference type="RefSeq" id="WP_222503822.1">
    <property type="nucleotide sequence ID" value="NZ_JAHVJA010000012.1"/>
</dbReference>
<dbReference type="InterPro" id="IPR011032">
    <property type="entry name" value="GroES-like_sf"/>
</dbReference>
<dbReference type="PANTHER" id="PTHR44154:SF1">
    <property type="entry name" value="QUINONE OXIDOREDUCTASE"/>
    <property type="match status" value="1"/>
</dbReference>
<keyword evidence="1" id="KW-0521">NADP</keyword>
<sequence>MAQFMKGVCLTRHGGPDALEWRDDIPVPVPGPGQVLVKVLAAGVNNTDINTRIGWYSSDVTGATDAVGENAGVEAGGWGGALSFPRIQGGDICGVVVQTGPDAGAIRAGQRVTSQINIPRPEPDNPAAFVALGSELDGAFAQYCLAEAAELFDVSASPLSDIEIAAMPCAYGTAWNLLHRAGVSAGQRVLVTGASGGVGLAAVQLAAHLGAHVTGQTSPAKSQAVAAMGAIGIIGREDMPEPGGFDAVIDVVGGLAWPALIQALRPGGHYAVSGAIAGPIVTADLREIYLRDITIHGCTFSPRAVFAELVELINSGAIRPLVSATYPLQEIARAQADFMSKAFPGKLVLIPPQEAS</sequence>
<proteinExistence type="predicted"/>
<dbReference type="Gene3D" id="3.40.50.720">
    <property type="entry name" value="NAD(P)-binding Rossmann-like Domain"/>
    <property type="match status" value="1"/>
</dbReference>
<comment type="caution">
    <text evidence="3">The sequence shown here is derived from an EMBL/GenBank/DDBJ whole genome shotgun (WGS) entry which is preliminary data.</text>
</comment>
<dbReference type="SMART" id="SM00829">
    <property type="entry name" value="PKS_ER"/>
    <property type="match status" value="1"/>
</dbReference>
<dbReference type="Gene3D" id="3.90.180.10">
    <property type="entry name" value="Medium-chain alcohol dehydrogenases, catalytic domain"/>
    <property type="match status" value="1"/>
</dbReference>
<dbReference type="InterPro" id="IPR020843">
    <property type="entry name" value="ER"/>
</dbReference>
<organism evidence="3 4">
    <name type="scientific">Leisingera daeponensis</name>
    <dbReference type="NCBI Taxonomy" id="405746"/>
    <lineage>
        <taxon>Bacteria</taxon>
        <taxon>Pseudomonadati</taxon>
        <taxon>Pseudomonadota</taxon>
        <taxon>Alphaproteobacteria</taxon>
        <taxon>Rhodobacterales</taxon>
        <taxon>Roseobacteraceae</taxon>
        <taxon>Leisingera</taxon>
    </lineage>
</organism>
<dbReference type="InterPro" id="IPR051603">
    <property type="entry name" value="Zinc-ADH_QOR/CCCR"/>
</dbReference>
<reference evidence="3 4" key="1">
    <citation type="submission" date="2021-06" db="EMBL/GenBank/DDBJ databases">
        <title>50 bacteria genomes isolated from Dapeng, Shenzhen, China.</title>
        <authorList>
            <person name="Zheng W."/>
            <person name="Yu S."/>
            <person name="Huang Y."/>
        </authorList>
    </citation>
    <scope>NUCLEOTIDE SEQUENCE [LARGE SCALE GENOMIC DNA]</scope>
    <source>
        <strain evidence="3 4">DP1N14-2</strain>
    </source>
</reference>
<protein>
    <submittedName>
        <fullName evidence="3">Alcohol dehydrogenase family protein</fullName>
    </submittedName>
</protein>
<name>A0ABS7NKD0_9RHOB</name>
<dbReference type="PANTHER" id="PTHR44154">
    <property type="entry name" value="QUINONE OXIDOREDUCTASE"/>
    <property type="match status" value="1"/>
</dbReference>
<dbReference type="SUPFAM" id="SSF50129">
    <property type="entry name" value="GroES-like"/>
    <property type="match status" value="1"/>
</dbReference>
<feature type="domain" description="Enoyl reductase (ER)" evidence="2">
    <location>
        <begin position="14"/>
        <end position="349"/>
    </location>
</feature>
<keyword evidence="4" id="KW-1185">Reference proteome</keyword>
<dbReference type="InterPro" id="IPR036291">
    <property type="entry name" value="NAD(P)-bd_dom_sf"/>
</dbReference>
<gene>
    <name evidence="3" type="ORF">KUV26_19575</name>
</gene>
<accession>A0ABS7NKD0</accession>